<dbReference type="Proteomes" id="UP000595332">
    <property type="component" value="Chromosome"/>
</dbReference>
<keyword evidence="1" id="KW-1133">Transmembrane helix</keyword>
<keyword evidence="1" id="KW-0472">Membrane</keyword>
<dbReference type="InterPro" id="IPR000160">
    <property type="entry name" value="GGDEF_dom"/>
</dbReference>
<evidence type="ECO:0000313" key="4">
    <source>
        <dbReference type="Proteomes" id="UP000595332"/>
    </source>
</evidence>
<keyword evidence="4" id="KW-1185">Reference proteome</keyword>
<dbReference type="EMBL" id="AP014546">
    <property type="protein sequence ID" value="BBB30539.1"/>
    <property type="molecule type" value="Genomic_DNA"/>
</dbReference>
<protein>
    <submittedName>
        <fullName evidence="3">Signal transduction protein</fullName>
    </submittedName>
</protein>
<dbReference type="InterPro" id="IPR029787">
    <property type="entry name" value="Nucleotide_cyclase"/>
</dbReference>
<dbReference type="SUPFAM" id="SSF55073">
    <property type="entry name" value="Nucleotide cyclase"/>
    <property type="match status" value="1"/>
</dbReference>
<feature type="transmembrane region" description="Helical" evidence="1">
    <location>
        <begin position="51"/>
        <end position="73"/>
    </location>
</feature>
<feature type="transmembrane region" description="Helical" evidence="1">
    <location>
        <begin position="24"/>
        <end position="45"/>
    </location>
</feature>
<reference evidence="3 4" key="1">
    <citation type="journal article" date="2008" name="Int. J. Syst. Evol. Microbiol.">
        <title>Neptunomonas japonica sp. nov., an Osedax japonicus symbiont-like bacterium isolated from sediment adjacent to sperm whale carcasses off Kagoshima, Japan.</title>
        <authorList>
            <person name="Miyazaki M."/>
            <person name="Nogi Y."/>
            <person name="Fujiwara Y."/>
            <person name="Kawato M."/>
            <person name="Kubokawa K."/>
            <person name="Horikoshi K."/>
        </authorList>
    </citation>
    <scope>NUCLEOTIDE SEQUENCE [LARGE SCALE GENOMIC DNA]</scope>
    <source>
        <strain evidence="3 4">JAMM 1380</strain>
    </source>
</reference>
<evidence type="ECO:0000259" key="2">
    <source>
        <dbReference type="PROSITE" id="PS50887"/>
    </source>
</evidence>
<dbReference type="PROSITE" id="PS50887">
    <property type="entry name" value="GGDEF"/>
    <property type="match status" value="1"/>
</dbReference>
<keyword evidence="1" id="KW-0812">Transmembrane</keyword>
<gene>
    <name evidence="3" type="ORF">NEJAP_2595</name>
</gene>
<dbReference type="Pfam" id="PF00990">
    <property type="entry name" value="GGDEF"/>
    <property type="match status" value="1"/>
</dbReference>
<dbReference type="KEGG" id="njp:NEJAP_2595"/>
<dbReference type="RefSeq" id="WP_236591144.1">
    <property type="nucleotide sequence ID" value="NZ_AP014546.1"/>
</dbReference>
<dbReference type="InterPro" id="IPR043128">
    <property type="entry name" value="Rev_trsase/Diguanyl_cyclase"/>
</dbReference>
<name>A0A7R6SWD4_9GAMM</name>
<evidence type="ECO:0000313" key="3">
    <source>
        <dbReference type="EMBL" id="BBB30539.1"/>
    </source>
</evidence>
<accession>A0A7R6SWD4</accession>
<organism evidence="3 4">
    <name type="scientific">Neptunomonas japonica JAMM 1380</name>
    <dbReference type="NCBI Taxonomy" id="1441457"/>
    <lineage>
        <taxon>Bacteria</taxon>
        <taxon>Pseudomonadati</taxon>
        <taxon>Pseudomonadota</taxon>
        <taxon>Gammaproteobacteria</taxon>
        <taxon>Oceanospirillales</taxon>
        <taxon>Oceanospirillaceae</taxon>
        <taxon>Neptunomonas</taxon>
    </lineage>
</organism>
<evidence type="ECO:0000256" key="1">
    <source>
        <dbReference type="SAM" id="Phobius"/>
    </source>
</evidence>
<dbReference type="Gene3D" id="3.30.70.270">
    <property type="match status" value="1"/>
</dbReference>
<dbReference type="SMART" id="SM00267">
    <property type="entry name" value="GGDEF"/>
    <property type="match status" value="1"/>
</dbReference>
<proteinExistence type="predicted"/>
<sequence>MQNIKLHEIDAHQQKSQSGVIKPLLLAVCITVCLLLTVLTLQLALVSSQALLWLFWGLSAASCVLVFLLIRFLKKYKELQVRLDLISSGKDLVTGLPDPHEFTMRVDIECRRSVREFTPLTLMYVGFDIEELEEDDAVKVAQNLIHAVCRPGDMVAKVDVTTFGLILPATNELVLQLADRCLKGLQQLDIKHPVSIGLCTFQPTSDLNSEAATACVQQLLINAKTRGGNQVCADAEQHVNPSVTYSY</sequence>
<feature type="domain" description="GGDEF" evidence="2">
    <location>
        <begin position="120"/>
        <end position="236"/>
    </location>
</feature>
<dbReference type="AlphaFoldDB" id="A0A7R6SWD4"/>